<dbReference type="AlphaFoldDB" id="A0A7J8RS39"/>
<evidence type="ECO:0000313" key="2">
    <source>
        <dbReference type="Proteomes" id="UP000593561"/>
    </source>
</evidence>
<sequence>MGFNRFLGVCSPFEVEVWGILNGTLILFNKGYRRNIIMTDNLEIAQILLIWIWKT</sequence>
<dbReference type="Proteomes" id="UP000593561">
    <property type="component" value="Unassembled WGS sequence"/>
</dbReference>
<evidence type="ECO:0008006" key="3">
    <source>
        <dbReference type="Google" id="ProtNLM"/>
    </source>
</evidence>
<protein>
    <recommendedName>
        <fullName evidence="3">RNase H type-1 domain-containing protein</fullName>
    </recommendedName>
</protein>
<organism evidence="1 2">
    <name type="scientific">Gossypium davidsonii</name>
    <name type="common">Davidson's cotton</name>
    <name type="synonym">Gossypium klotzschianum subsp. davidsonii</name>
    <dbReference type="NCBI Taxonomy" id="34287"/>
    <lineage>
        <taxon>Eukaryota</taxon>
        <taxon>Viridiplantae</taxon>
        <taxon>Streptophyta</taxon>
        <taxon>Embryophyta</taxon>
        <taxon>Tracheophyta</taxon>
        <taxon>Spermatophyta</taxon>
        <taxon>Magnoliopsida</taxon>
        <taxon>eudicotyledons</taxon>
        <taxon>Gunneridae</taxon>
        <taxon>Pentapetalae</taxon>
        <taxon>rosids</taxon>
        <taxon>malvids</taxon>
        <taxon>Malvales</taxon>
        <taxon>Malvaceae</taxon>
        <taxon>Malvoideae</taxon>
        <taxon>Gossypium</taxon>
    </lineage>
</organism>
<proteinExistence type="predicted"/>
<comment type="caution">
    <text evidence="1">The sequence shown here is derived from an EMBL/GenBank/DDBJ whole genome shotgun (WGS) entry which is preliminary data.</text>
</comment>
<evidence type="ECO:0000313" key="1">
    <source>
        <dbReference type="EMBL" id="MBA0616152.1"/>
    </source>
</evidence>
<keyword evidence="2" id="KW-1185">Reference proteome</keyword>
<accession>A0A7J8RS39</accession>
<reference evidence="1 2" key="1">
    <citation type="journal article" date="2019" name="Genome Biol. Evol.">
        <title>Insights into the evolution of the New World diploid cottons (Gossypium, subgenus Houzingenia) based on genome sequencing.</title>
        <authorList>
            <person name="Grover C.E."/>
            <person name="Arick M.A. 2nd"/>
            <person name="Thrash A."/>
            <person name="Conover J.L."/>
            <person name="Sanders W.S."/>
            <person name="Peterson D.G."/>
            <person name="Frelichowski J.E."/>
            <person name="Scheffler J.A."/>
            <person name="Scheffler B.E."/>
            <person name="Wendel J.F."/>
        </authorList>
    </citation>
    <scope>NUCLEOTIDE SEQUENCE [LARGE SCALE GENOMIC DNA]</scope>
    <source>
        <strain evidence="1">27</strain>
        <tissue evidence="1">Leaf</tissue>
    </source>
</reference>
<name>A0A7J8RS39_GOSDV</name>
<gene>
    <name evidence="1" type="ORF">Godav_016224</name>
</gene>
<dbReference type="EMBL" id="JABFAC010000006">
    <property type="protein sequence ID" value="MBA0616152.1"/>
    <property type="molecule type" value="Genomic_DNA"/>
</dbReference>